<dbReference type="PANTHER" id="PTHR31094:SF2">
    <property type="entry name" value="RIKEN CDNA 2310061I04 GENE"/>
    <property type="match status" value="1"/>
</dbReference>
<proteinExistence type="predicted"/>
<dbReference type="InterPro" id="IPR018790">
    <property type="entry name" value="DUF2358"/>
</dbReference>
<reference evidence="1" key="1">
    <citation type="submission" date="2018-10" db="EMBL/GenBank/DDBJ databases">
        <title>Transcriptome assembly of Aceria tosichella (Wheat curl mite) Type 2.</title>
        <authorList>
            <person name="Scully E.D."/>
            <person name="Geib S.M."/>
            <person name="Palmer N.A."/>
            <person name="Gupta A.K."/>
            <person name="Sarath G."/>
            <person name="Tatineni S."/>
        </authorList>
    </citation>
    <scope>NUCLEOTIDE SEQUENCE</scope>
    <source>
        <strain evidence="1">LincolnNE</strain>
    </source>
</reference>
<accession>A0A6G1SM52</accession>
<sequence length="188" mass="21505">MYATSRFGLAVARSVIVQQHRHMAAATKASMEQLTRIADAMTHHLPKFFSTPHPFDMYSKDIVFIDNIRSKRVQGLGQYALLVSYTKLYFTLRYSSTKLELLNLVKNPEESSVKVRWRFVSKPGLIRFILAPFKFHSDEIWTDGISSFYVNTEGKIYCHVCDNIDVEEDAGNVKKVVKNPLVSRGINV</sequence>
<gene>
    <name evidence="1" type="primary">CF136</name>
    <name evidence="1" type="ORF">g.19790</name>
</gene>
<dbReference type="AlphaFoldDB" id="A0A6G1SM52"/>
<dbReference type="PANTHER" id="PTHR31094">
    <property type="entry name" value="RIKEN CDNA 2310061I04 GENE"/>
    <property type="match status" value="1"/>
</dbReference>
<dbReference type="EMBL" id="GGYP01006212">
    <property type="protein sequence ID" value="MDE50983.1"/>
    <property type="molecule type" value="Transcribed_RNA"/>
</dbReference>
<organism evidence="1">
    <name type="scientific">Aceria tosichella</name>
    <name type="common">wheat curl mite</name>
    <dbReference type="NCBI Taxonomy" id="561515"/>
    <lineage>
        <taxon>Eukaryota</taxon>
        <taxon>Metazoa</taxon>
        <taxon>Ecdysozoa</taxon>
        <taxon>Arthropoda</taxon>
        <taxon>Chelicerata</taxon>
        <taxon>Arachnida</taxon>
        <taxon>Acari</taxon>
        <taxon>Acariformes</taxon>
        <taxon>Trombidiformes</taxon>
        <taxon>Prostigmata</taxon>
        <taxon>Eupodina</taxon>
        <taxon>Eriophyoidea</taxon>
        <taxon>Eriophyidae</taxon>
        <taxon>Eriophyinae</taxon>
        <taxon>Aceriini</taxon>
        <taxon>Aceria</taxon>
    </lineage>
</organism>
<name>A0A6G1SM52_9ACAR</name>
<evidence type="ECO:0000313" key="1">
    <source>
        <dbReference type="EMBL" id="MDE50983.1"/>
    </source>
</evidence>
<dbReference type="Pfam" id="PF10184">
    <property type="entry name" value="DUF2358"/>
    <property type="match status" value="1"/>
</dbReference>
<protein>
    <submittedName>
        <fullName evidence="1">Uncharacterized protein C6orf136</fullName>
    </submittedName>
</protein>